<dbReference type="Gene3D" id="3.40.50.360">
    <property type="match status" value="1"/>
</dbReference>
<evidence type="ECO:0000256" key="2">
    <source>
        <dbReference type="ARBA" id="ARBA00023002"/>
    </source>
</evidence>
<name>A0A9W9LXC3_9EURO</name>
<dbReference type="OrthoDB" id="26889at2759"/>
<feature type="domain" description="Flavodoxin-like fold" evidence="3">
    <location>
        <begin position="1"/>
        <end position="214"/>
    </location>
</feature>
<dbReference type="GO" id="GO:0003955">
    <property type="term" value="F:NAD(P)H dehydrogenase (quinone) activity"/>
    <property type="evidence" value="ECO:0007669"/>
    <property type="project" value="TreeGrafter"/>
</dbReference>
<keyword evidence="5" id="KW-1185">Reference proteome</keyword>
<evidence type="ECO:0000259" key="3">
    <source>
        <dbReference type="Pfam" id="PF02525"/>
    </source>
</evidence>
<dbReference type="Proteomes" id="UP001150942">
    <property type="component" value="Unassembled WGS sequence"/>
</dbReference>
<gene>
    <name evidence="4" type="ORF">N7449_011673</name>
</gene>
<dbReference type="InterPro" id="IPR003680">
    <property type="entry name" value="Flavodoxin_fold"/>
</dbReference>
<dbReference type="InterPro" id="IPR029039">
    <property type="entry name" value="Flavoprotein-like_sf"/>
</dbReference>
<evidence type="ECO:0000256" key="1">
    <source>
        <dbReference type="ARBA" id="ARBA00006252"/>
    </source>
</evidence>
<dbReference type="PANTHER" id="PTHR10204">
    <property type="entry name" value="NAD P H OXIDOREDUCTASE-RELATED"/>
    <property type="match status" value="1"/>
</dbReference>
<organism evidence="4 5">
    <name type="scientific">Penicillium cf. viridicatum</name>
    <dbReference type="NCBI Taxonomy" id="2972119"/>
    <lineage>
        <taxon>Eukaryota</taxon>
        <taxon>Fungi</taxon>
        <taxon>Dikarya</taxon>
        <taxon>Ascomycota</taxon>
        <taxon>Pezizomycotina</taxon>
        <taxon>Eurotiomycetes</taxon>
        <taxon>Eurotiomycetidae</taxon>
        <taxon>Eurotiales</taxon>
        <taxon>Aspergillaceae</taxon>
        <taxon>Penicillium</taxon>
    </lineage>
</organism>
<dbReference type="SUPFAM" id="SSF52218">
    <property type="entry name" value="Flavoproteins"/>
    <property type="match status" value="1"/>
</dbReference>
<reference evidence="4" key="1">
    <citation type="submission" date="2022-11" db="EMBL/GenBank/DDBJ databases">
        <authorList>
            <person name="Petersen C."/>
        </authorList>
    </citation>
    <scope>NUCLEOTIDE SEQUENCE</scope>
    <source>
        <strain evidence="4">IBT 20477</strain>
    </source>
</reference>
<dbReference type="InterPro" id="IPR051545">
    <property type="entry name" value="NAD(P)H_dehydrogenase_qn"/>
</dbReference>
<keyword evidence="2" id="KW-0560">Oxidoreductase</keyword>
<dbReference type="AlphaFoldDB" id="A0A9W9LXC3"/>
<dbReference type="GO" id="GO:0005829">
    <property type="term" value="C:cytosol"/>
    <property type="evidence" value="ECO:0007669"/>
    <property type="project" value="TreeGrafter"/>
</dbReference>
<evidence type="ECO:0000313" key="4">
    <source>
        <dbReference type="EMBL" id="KAJ5181526.1"/>
    </source>
</evidence>
<comment type="similarity">
    <text evidence="1">Belongs to the NAD(P)H dehydrogenase (quinone) family.</text>
</comment>
<comment type="caution">
    <text evidence="4">The sequence shown here is derived from an EMBL/GenBank/DDBJ whole genome shotgun (WGS) entry which is preliminary data.</text>
</comment>
<evidence type="ECO:0000313" key="5">
    <source>
        <dbReference type="Proteomes" id="UP001150942"/>
    </source>
</evidence>
<protein>
    <recommendedName>
        <fullName evidence="3">Flavodoxin-like fold domain-containing protein</fullName>
    </recommendedName>
</protein>
<reference evidence="4" key="2">
    <citation type="journal article" date="2023" name="IMA Fungus">
        <title>Comparative genomic study of the Penicillium genus elucidates a diverse pangenome and 15 lateral gene transfer events.</title>
        <authorList>
            <person name="Petersen C."/>
            <person name="Sorensen T."/>
            <person name="Nielsen M.R."/>
            <person name="Sondergaard T.E."/>
            <person name="Sorensen J.L."/>
            <person name="Fitzpatrick D.A."/>
            <person name="Frisvad J.C."/>
            <person name="Nielsen K.L."/>
        </authorList>
    </citation>
    <scope>NUCLEOTIDE SEQUENCE</scope>
    <source>
        <strain evidence="4">IBT 20477</strain>
    </source>
</reference>
<dbReference type="EMBL" id="JAPQKQ010000009">
    <property type="protein sequence ID" value="KAJ5181526.1"/>
    <property type="molecule type" value="Genomic_DNA"/>
</dbReference>
<dbReference type="PANTHER" id="PTHR10204:SF34">
    <property type="entry name" value="NAD(P)H DEHYDROGENASE [QUINONE] 1 ISOFORM 1"/>
    <property type="match status" value="1"/>
</dbReference>
<dbReference type="Pfam" id="PF02525">
    <property type="entry name" value="Flavodoxin_2"/>
    <property type="match status" value="1"/>
</dbReference>
<proteinExistence type="inferred from homology"/>
<sequence>MKVLIIFAHPEPQSLNGTLHRIAVEELEEQGHHVQVSDLYKMKWKSEVDREDFPDFPKDQRLDLLTASFEAYAENSLTQDVLDEQAKLRWADFVIFHFPLWWFTMPAILKGWVDRVYTYGFGHGIGEHSDKRWGDRYGEGILAGKRAMLIVTLGGWKEHYSARGISGPIEDVLFPINHGVLFYPGFEVLPPFVAFRVHKTSFDELASELRRRMREIEFTKPIPYRDQNGGEYSIPTLTLHESHGGDLASGFGLHTRTEVETSDVKEDTNG</sequence>
<accession>A0A9W9LXC3</accession>